<dbReference type="InterPro" id="IPR008979">
    <property type="entry name" value="Galactose-bd-like_sf"/>
</dbReference>
<feature type="chain" id="PRO_5022073213" description="F5/8 type C domain-containing protein" evidence="1">
    <location>
        <begin position="24"/>
        <end position="521"/>
    </location>
</feature>
<proteinExistence type="predicted"/>
<dbReference type="SUPFAM" id="SSF49785">
    <property type="entry name" value="Galactose-binding domain-like"/>
    <property type="match status" value="3"/>
</dbReference>
<feature type="domain" description="F5/8 type C" evidence="2">
    <location>
        <begin position="33"/>
        <end position="184"/>
    </location>
</feature>
<dbReference type="InterPro" id="IPR000421">
    <property type="entry name" value="FA58C"/>
</dbReference>
<protein>
    <recommendedName>
        <fullName evidence="2">F5/8 type C domain-containing protein</fullName>
    </recommendedName>
</protein>
<evidence type="ECO:0000259" key="2">
    <source>
        <dbReference type="PROSITE" id="PS50022"/>
    </source>
</evidence>
<dbReference type="PANTHER" id="PTHR24543">
    <property type="entry name" value="MULTICOPPER OXIDASE-RELATED"/>
    <property type="match status" value="1"/>
</dbReference>
<dbReference type="EMBL" id="VCGU01000005">
    <property type="protein sequence ID" value="TRY74510.1"/>
    <property type="molecule type" value="Genomic_DNA"/>
</dbReference>
<evidence type="ECO:0000313" key="4">
    <source>
        <dbReference type="Proteomes" id="UP000318571"/>
    </source>
</evidence>
<sequence>MDRVVFIWVHILAGLVGVSQTTAQESSPPESTCSQPLGMTTRDIQDWQLAASSVRGWSEDPNCAVKFARLHQRGSKAWCAGKKSRHEWILVDLGVASDLSGVVTQGRSEVEEWVTKFMISYSLDAQKWEFARDIYGNKKEFKGNGNAHSLRHSYLEHPVKARFVRIHVLSWHGHPSMRLEIVGCQECNHIISVTPFTEISASSHKKWRKRNKSCMPDMGDINSMKGWCPRRQNEDQWLQFDLGPPTGITGLVTRGQGDKKRFVTSYTMSYSNDSSLWFFYKDANHLEAKIFGGNMDMVTERRHYLNLPVTARYIRIHPLTWHKRIGMRAAVIGCPHKGKCGPGFMQVNTGSACVPNKAFLKDTWVNDKRHGRKQWRYGHSSLAVDGNLDTNLANCANLDNYYTDNPVWMVDLGRDTDINGVVILTWQGAGQDKITSYTDYVFNLDELTVFASRKKFDNVKNLPFRSRCESVTRMNNALYNPRLHFECPEQRKGRYLYVKATGSPNRWRKLFTVVLCEVMVY</sequence>
<dbReference type="CDD" id="cd00057">
    <property type="entry name" value="FA58C"/>
    <property type="match status" value="2"/>
</dbReference>
<name>A0A553PA05_TIGCA</name>
<feature type="signal peptide" evidence="1">
    <location>
        <begin position="1"/>
        <end position="23"/>
    </location>
</feature>
<accession>A0A553PA05</accession>
<dbReference type="PROSITE" id="PS50022">
    <property type="entry name" value="FA58C_3"/>
    <property type="match status" value="2"/>
</dbReference>
<dbReference type="STRING" id="6832.A0A553PA05"/>
<dbReference type="OMA" id="PQNPWLW"/>
<comment type="caution">
    <text evidence="3">The sequence shown here is derived from an EMBL/GenBank/DDBJ whole genome shotgun (WGS) entry which is preliminary data.</text>
</comment>
<dbReference type="PROSITE" id="PS01285">
    <property type="entry name" value="FA58C_1"/>
    <property type="match status" value="1"/>
</dbReference>
<dbReference type="Proteomes" id="UP000318571">
    <property type="component" value="Chromosome 2"/>
</dbReference>
<reference evidence="3 4" key="1">
    <citation type="journal article" date="2018" name="Nat. Ecol. Evol.">
        <title>Genomic signatures of mitonuclear coevolution across populations of Tigriopus californicus.</title>
        <authorList>
            <person name="Barreto F.S."/>
            <person name="Watson E.T."/>
            <person name="Lima T.G."/>
            <person name="Willett C.S."/>
            <person name="Edmands S."/>
            <person name="Li W."/>
            <person name="Burton R.S."/>
        </authorList>
    </citation>
    <scope>NUCLEOTIDE SEQUENCE [LARGE SCALE GENOMIC DNA]</scope>
    <source>
        <strain evidence="3 4">San Diego</strain>
    </source>
</reference>
<evidence type="ECO:0000313" key="3">
    <source>
        <dbReference type="EMBL" id="TRY74510.1"/>
    </source>
</evidence>
<dbReference type="Gene3D" id="2.60.120.260">
    <property type="entry name" value="Galactose-binding domain-like"/>
    <property type="match status" value="3"/>
</dbReference>
<dbReference type="SMART" id="SM00231">
    <property type="entry name" value="FA58C"/>
    <property type="match status" value="2"/>
</dbReference>
<gene>
    <name evidence="3" type="ORF">TCAL_00758</name>
</gene>
<dbReference type="Pfam" id="PF00754">
    <property type="entry name" value="F5_F8_type_C"/>
    <property type="match status" value="2"/>
</dbReference>
<dbReference type="FunFam" id="2.60.120.260:FF:000016">
    <property type="entry name" value="Contactin-associated protein-like 4 isoform 1"/>
    <property type="match status" value="2"/>
</dbReference>
<keyword evidence="1" id="KW-0732">Signal</keyword>
<feature type="domain" description="F5/8 type C" evidence="2">
    <location>
        <begin position="187"/>
        <end position="334"/>
    </location>
</feature>
<evidence type="ECO:0000256" key="1">
    <source>
        <dbReference type="SAM" id="SignalP"/>
    </source>
</evidence>
<keyword evidence="4" id="KW-1185">Reference proteome</keyword>
<organism evidence="3 4">
    <name type="scientific">Tigriopus californicus</name>
    <name type="common">Marine copepod</name>
    <dbReference type="NCBI Taxonomy" id="6832"/>
    <lineage>
        <taxon>Eukaryota</taxon>
        <taxon>Metazoa</taxon>
        <taxon>Ecdysozoa</taxon>
        <taxon>Arthropoda</taxon>
        <taxon>Crustacea</taxon>
        <taxon>Multicrustacea</taxon>
        <taxon>Hexanauplia</taxon>
        <taxon>Copepoda</taxon>
        <taxon>Harpacticoida</taxon>
        <taxon>Harpacticidae</taxon>
        <taxon>Tigriopus</taxon>
    </lineage>
</organism>
<dbReference type="PANTHER" id="PTHR24543:SF334">
    <property type="entry name" value="F5_8 TYPE C DOMAIN-CONTAINING PROTEIN"/>
    <property type="match status" value="1"/>
</dbReference>
<dbReference type="AlphaFoldDB" id="A0A553PA05"/>